<keyword evidence="2" id="KW-0229">DNA integration</keyword>
<name>A0A918U706_9NEIS</name>
<feature type="domain" description="Core-binding (CB)" evidence="8">
    <location>
        <begin position="62"/>
        <end position="139"/>
    </location>
</feature>
<evidence type="ECO:0000256" key="1">
    <source>
        <dbReference type="ARBA" id="ARBA00008857"/>
    </source>
</evidence>
<dbReference type="RefSeq" id="WP_189530295.1">
    <property type="nucleotide sequence ID" value="NZ_BMYX01000001.1"/>
</dbReference>
<feature type="compositionally biased region" description="Basic and acidic residues" evidence="6">
    <location>
        <begin position="293"/>
        <end position="302"/>
    </location>
</feature>
<dbReference type="PANTHER" id="PTHR30349:SF41">
    <property type="entry name" value="INTEGRASE_RECOMBINASE PROTEIN MJ0367-RELATED"/>
    <property type="match status" value="1"/>
</dbReference>
<dbReference type="GO" id="GO:0003677">
    <property type="term" value="F:DNA binding"/>
    <property type="evidence" value="ECO:0007669"/>
    <property type="project" value="UniProtKB-UniRule"/>
</dbReference>
<dbReference type="InterPro" id="IPR011010">
    <property type="entry name" value="DNA_brk_join_enz"/>
</dbReference>
<evidence type="ECO:0000256" key="5">
    <source>
        <dbReference type="PROSITE-ProRule" id="PRU01248"/>
    </source>
</evidence>
<dbReference type="EMBL" id="BMYX01000001">
    <property type="protein sequence ID" value="GGY03611.1"/>
    <property type="molecule type" value="Genomic_DNA"/>
</dbReference>
<organism evidence="9 10">
    <name type="scientific">Paludibacterium paludis</name>
    <dbReference type="NCBI Taxonomy" id="1225769"/>
    <lineage>
        <taxon>Bacteria</taxon>
        <taxon>Pseudomonadati</taxon>
        <taxon>Pseudomonadota</taxon>
        <taxon>Betaproteobacteria</taxon>
        <taxon>Neisseriales</taxon>
        <taxon>Chromobacteriaceae</taxon>
        <taxon>Paludibacterium</taxon>
    </lineage>
</organism>
<feature type="region of interest" description="Disordered" evidence="6">
    <location>
        <begin position="293"/>
        <end position="347"/>
    </location>
</feature>
<evidence type="ECO:0000259" key="8">
    <source>
        <dbReference type="PROSITE" id="PS51900"/>
    </source>
</evidence>
<dbReference type="InterPro" id="IPR010998">
    <property type="entry name" value="Integrase_recombinase_N"/>
</dbReference>
<comment type="similarity">
    <text evidence="1">Belongs to the 'phage' integrase family.</text>
</comment>
<evidence type="ECO:0000256" key="6">
    <source>
        <dbReference type="SAM" id="MobiDB-lite"/>
    </source>
</evidence>
<dbReference type="Gene3D" id="1.10.150.130">
    <property type="match status" value="1"/>
</dbReference>
<evidence type="ECO:0000313" key="9">
    <source>
        <dbReference type="EMBL" id="GGY03611.1"/>
    </source>
</evidence>
<evidence type="ECO:0000256" key="3">
    <source>
        <dbReference type="ARBA" id="ARBA00023125"/>
    </source>
</evidence>
<evidence type="ECO:0000259" key="7">
    <source>
        <dbReference type="PROSITE" id="PS51898"/>
    </source>
</evidence>
<evidence type="ECO:0000256" key="4">
    <source>
        <dbReference type="ARBA" id="ARBA00023172"/>
    </source>
</evidence>
<sequence>MGKRRKKNLSLPQHMHKKGNNYYYVARVDGKNKWTALGNDLVTARLEWAKLENVAFNAGDLVTFDVAAQRFEFEVIPHLGSRTQLEYTRQLKKLRAVFGNVPLDAITPYFINKYVRERTKKIAANREKALFSTVFNHARVWGYTSAPNPCAGVKGNKETGRDRYIEDDEFCRVMEQACQPLRVTMELAYYTGQRPSDVLKILRSDIKDGALWIRQNKTRTPIRIELEGPLLDIIIRITTEMPPLRPGTMRTKHLIQNEHGQAVTYGSLKYRFAKAREKSGVENIQFRDIRAKSATDTDDRSTISHAQDLLGHKSRKMTEHYIKTRIGKRVSPAPKIMKNRSNTRTTT</sequence>
<evidence type="ECO:0000313" key="10">
    <source>
        <dbReference type="Proteomes" id="UP000645257"/>
    </source>
</evidence>
<gene>
    <name evidence="9" type="ORF">GCM10011289_02430</name>
</gene>
<dbReference type="InterPro" id="IPR044068">
    <property type="entry name" value="CB"/>
</dbReference>
<proteinExistence type="inferred from homology"/>
<reference evidence="9" key="2">
    <citation type="submission" date="2020-09" db="EMBL/GenBank/DDBJ databases">
        <authorList>
            <person name="Sun Q."/>
            <person name="Kim S."/>
        </authorList>
    </citation>
    <scope>NUCLEOTIDE SEQUENCE</scope>
    <source>
        <strain evidence="9">KCTC 32182</strain>
    </source>
</reference>
<dbReference type="PROSITE" id="PS51898">
    <property type="entry name" value="TYR_RECOMBINASE"/>
    <property type="match status" value="1"/>
</dbReference>
<feature type="domain" description="Tyr recombinase" evidence="7">
    <location>
        <begin position="160"/>
        <end position="334"/>
    </location>
</feature>
<dbReference type="Proteomes" id="UP000645257">
    <property type="component" value="Unassembled WGS sequence"/>
</dbReference>
<keyword evidence="4" id="KW-0233">DNA recombination</keyword>
<dbReference type="PROSITE" id="PS51900">
    <property type="entry name" value="CB"/>
    <property type="match status" value="1"/>
</dbReference>
<protein>
    <submittedName>
        <fullName evidence="9">Integrase</fullName>
    </submittedName>
</protein>
<keyword evidence="3 5" id="KW-0238">DNA-binding</keyword>
<keyword evidence="10" id="KW-1185">Reference proteome</keyword>
<dbReference type="InterPro" id="IPR050090">
    <property type="entry name" value="Tyrosine_recombinase_XerCD"/>
</dbReference>
<accession>A0A918U706</accession>
<dbReference type="GO" id="GO:0015074">
    <property type="term" value="P:DNA integration"/>
    <property type="evidence" value="ECO:0007669"/>
    <property type="project" value="UniProtKB-KW"/>
</dbReference>
<dbReference type="InterPro" id="IPR002104">
    <property type="entry name" value="Integrase_catalytic"/>
</dbReference>
<dbReference type="AlphaFoldDB" id="A0A918U706"/>
<dbReference type="PANTHER" id="PTHR30349">
    <property type="entry name" value="PHAGE INTEGRASE-RELATED"/>
    <property type="match status" value="1"/>
</dbReference>
<dbReference type="InterPro" id="IPR013762">
    <property type="entry name" value="Integrase-like_cat_sf"/>
</dbReference>
<reference evidence="9" key="1">
    <citation type="journal article" date="2014" name="Int. J. Syst. Evol. Microbiol.">
        <title>Complete genome sequence of Corynebacterium casei LMG S-19264T (=DSM 44701T), isolated from a smear-ripened cheese.</title>
        <authorList>
            <consortium name="US DOE Joint Genome Institute (JGI-PGF)"/>
            <person name="Walter F."/>
            <person name="Albersmeier A."/>
            <person name="Kalinowski J."/>
            <person name="Ruckert C."/>
        </authorList>
    </citation>
    <scope>NUCLEOTIDE SEQUENCE</scope>
    <source>
        <strain evidence="9">KCTC 32182</strain>
    </source>
</reference>
<evidence type="ECO:0000256" key="2">
    <source>
        <dbReference type="ARBA" id="ARBA00022908"/>
    </source>
</evidence>
<dbReference type="SUPFAM" id="SSF56349">
    <property type="entry name" value="DNA breaking-rejoining enzymes"/>
    <property type="match status" value="1"/>
</dbReference>
<dbReference type="GO" id="GO:0006310">
    <property type="term" value="P:DNA recombination"/>
    <property type="evidence" value="ECO:0007669"/>
    <property type="project" value="UniProtKB-KW"/>
</dbReference>
<dbReference type="Gene3D" id="1.10.443.10">
    <property type="entry name" value="Intergrase catalytic core"/>
    <property type="match status" value="1"/>
</dbReference>
<dbReference type="Pfam" id="PF00589">
    <property type="entry name" value="Phage_integrase"/>
    <property type="match status" value="1"/>
</dbReference>
<comment type="caution">
    <text evidence="9">The sequence shown here is derived from an EMBL/GenBank/DDBJ whole genome shotgun (WGS) entry which is preliminary data.</text>
</comment>